<keyword evidence="3" id="KW-1185">Reference proteome</keyword>
<proteinExistence type="predicted"/>
<organism evidence="2 3">
    <name type="scientific">Chitinibacter fontanus</name>
    <dbReference type="NCBI Taxonomy" id="1737446"/>
    <lineage>
        <taxon>Bacteria</taxon>
        <taxon>Pseudomonadati</taxon>
        <taxon>Pseudomonadota</taxon>
        <taxon>Betaproteobacteria</taxon>
        <taxon>Neisseriales</taxon>
        <taxon>Chitinibacteraceae</taxon>
        <taxon>Chitinibacter</taxon>
    </lineage>
</organism>
<protein>
    <submittedName>
        <fullName evidence="2">Antibiotic biosynthesis monooxygenase</fullName>
    </submittedName>
</protein>
<dbReference type="Gene3D" id="3.30.70.100">
    <property type="match status" value="1"/>
</dbReference>
<dbReference type="EMBL" id="CP058952">
    <property type="protein sequence ID" value="QLI82287.1"/>
    <property type="molecule type" value="Genomic_DNA"/>
</dbReference>
<reference evidence="2 3" key="1">
    <citation type="journal article" date="2016" name="Int. J. Syst. Evol. Microbiol.">
        <title>Chitinibacter fontanus sp. nov., isolated from a spring.</title>
        <authorList>
            <person name="Sheu S.Y."/>
            <person name="Li Y.S."/>
            <person name="Young C.C."/>
            <person name="Chen W.M."/>
        </authorList>
    </citation>
    <scope>NUCLEOTIDE SEQUENCE [LARGE SCALE GENOMIC DNA]</scope>
    <source>
        <strain evidence="2 3">STM-7</strain>
    </source>
</reference>
<keyword evidence="2" id="KW-0503">Monooxygenase</keyword>
<name>A0A7D5ZI40_9NEIS</name>
<dbReference type="Pfam" id="PF03992">
    <property type="entry name" value="ABM"/>
    <property type="match status" value="1"/>
</dbReference>
<evidence type="ECO:0000313" key="2">
    <source>
        <dbReference type="EMBL" id="QLI82287.1"/>
    </source>
</evidence>
<evidence type="ECO:0000313" key="3">
    <source>
        <dbReference type="Proteomes" id="UP000510822"/>
    </source>
</evidence>
<dbReference type="SUPFAM" id="SSF54909">
    <property type="entry name" value="Dimeric alpha+beta barrel"/>
    <property type="match status" value="1"/>
</dbReference>
<keyword evidence="2" id="KW-0560">Oxidoreductase</keyword>
<evidence type="ECO:0000259" key="1">
    <source>
        <dbReference type="Pfam" id="PF03992"/>
    </source>
</evidence>
<gene>
    <name evidence="2" type="ORF">HZU75_12555</name>
</gene>
<dbReference type="AlphaFoldDB" id="A0A7D5ZI40"/>
<dbReference type="Proteomes" id="UP000510822">
    <property type="component" value="Chromosome"/>
</dbReference>
<dbReference type="KEGG" id="cfon:HZU75_12555"/>
<dbReference type="InterPro" id="IPR011008">
    <property type="entry name" value="Dimeric_a/b-barrel"/>
</dbReference>
<sequence>MTLAIVSTIVLKANSYHPIKKALKSMDSIIKNEYGCLKFEVHEYGESCPVIVTLEVWKNKDQLRKYLKSDSFFSIKKCLSPHVEDISFKALDCEL</sequence>
<dbReference type="RefSeq" id="WP_180306368.1">
    <property type="nucleotide sequence ID" value="NZ_CP058952.1"/>
</dbReference>
<dbReference type="GO" id="GO:0004497">
    <property type="term" value="F:monooxygenase activity"/>
    <property type="evidence" value="ECO:0007669"/>
    <property type="project" value="UniProtKB-KW"/>
</dbReference>
<dbReference type="InterPro" id="IPR007138">
    <property type="entry name" value="ABM_dom"/>
</dbReference>
<feature type="domain" description="ABM" evidence="1">
    <location>
        <begin position="21"/>
        <end position="72"/>
    </location>
</feature>
<accession>A0A7D5ZI40</accession>